<proteinExistence type="inferred from homology"/>
<name>A0ABQ3BYP8_9ACTN</name>
<dbReference type="PANTHER" id="PTHR34297">
    <property type="entry name" value="HYPOTHETICAL CYTOSOLIC PROTEIN-RELATED"/>
    <property type="match status" value="1"/>
</dbReference>
<feature type="compositionally biased region" description="Gly residues" evidence="2">
    <location>
        <begin position="161"/>
        <end position="170"/>
    </location>
</feature>
<protein>
    <recommendedName>
        <fullName evidence="5">Stress-like protein</fullName>
    </recommendedName>
</protein>
<reference evidence="4" key="1">
    <citation type="journal article" date="2019" name="Int. J. Syst. Evol. Microbiol.">
        <title>The Global Catalogue of Microorganisms (GCM) 10K type strain sequencing project: providing services to taxonomists for standard genome sequencing and annotation.</title>
        <authorList>
            <consortium name="The Broad Institute Genomics Platform"/>
            <consortium name="The Broad Institute Genome Sequencing Center for Infectious Disease"/>
            <person name="Wu L."/>
            <person name="Ma J."/>
        </authorList>
    </citation>
    <scope>NUCLEOTIDE SEQUENCE [LARGE SCALE GENOMIC DNA]</scope>
    <source>
        <strain evidence="4">JCM 4602</strain>
    </source>
</reference>
<evidence type="ECO:0000313" key="3">
    <source>
        <dbReference type="EMBL" id="GGZ61634.1"/>
    </source>
</evidence>
<dbReference type="Pfam" id="PF03780">
    <property type="entry name" value="Asp23"/>
    <property type="match status" value="1"/>
</dbReference>
<organism evidence="3 4">
    <name type="scientific">Streptomyces rubiginosohelvolus</name>
    <dbReference type="NCBI Taxonomy" id="67362"/>
    <lineage>
        <taxon>Bacteria</taxon>
        <taxon>Bacillati</taxon>
        <taxon>Actinomycetota</taxon>
        <taxon>Actinomycetes</taxon>
        <taxon>Kitasatosporales</taxon>
        <taxon>Streptomycetaceae</taxon>
        <taxon>Streptomyces</taxon>
    </lineage>
</organism>
<evidence type="ECO:0000313" key="4">
    <source>
        <dbReference type="Proteomes" id="UP000624183"/>
    </source>
</evidence>
<accession>A0ABQ3BYP8</accession>
<dbReference type="PANTHER" id="PTHR34297:SF3">
    <property type="entry name" value="ALKALINE SHOCK PROTEIN 23"/>
    <property type="match status" value="1"/>
</dbReference>
<dbReference type="Proteomes" id="UP000624183">
    <property type="component" value="Unassembled WGS sequence"/>
</dbReference>
<gene>
    <name evidence="3" type="ORF">GCM10010328_40340</name>
</gene>
<evidence type="ECO:0000256" key="1">
    <source>
        <dbReference type="ARBA" id="ARBA00005721"/>
    </source>
</evidence>
<dbReference type="EMBL" id="BMUW01000007">
    <property type="protein sequence ID" value="GGZ61634.1"/>
    <property type="molecule type" value="Genomic_DNA"/>
</dbReference>
<comment type="similarity">
    <text evidence="1">Belongs to the asp23 family.</text>
</comment>
<feature type="region of interest" description="Disordered" evidence="2">
    <location>
        <begin position="144"/>
        <end position="170"/>
    </location>
</feature>
<evidence type="ECO:0000256" key="2">
    <source>
        <dbReference type="SAM" id="MobiDB-lite"/>
    </source>
</evidence>
<keyword evidence="4" id="KW-1185">Reference proteome</keyword>
<sequence>MAITLCEADMADTENLGTGTTDRGSAGSRGRGRTTIADNVVAAIAGIAIRETDGVHSIGRGASKALGAVTGRMSGSSGSSAAGRAVKVEVGEKQAAIDVDVKVEYGTTIHELADLIRTHVTDAVETMTGLEVVEINIVVFDVHIPGDDDDDDDSDGQSGSSSGGGSPRVQ</sequence>
<comment type="caution">
    <text evidence="3">The sequence shown here is derived from an EMBL/GenBank/DDBJ whole genome shotgun (WGS) entry which is preliminary data.</text>
</comment>
<dbReference type="InterPro" id="IPR005531">
    <property type="entry name" value="Asp23"/>
</dbReference>
<evidence type="ECO:0008006" key="5">
    <source>
        <dbReference type="Google" id="ProtNLM"/>
    </source>
</evidence>